<keyword evidence="1" id="KW-0732">Signal</keyword>
<evidence type="ECO:0000313" key="8">
    <source>
        <dbReference type="EMBL" id="HFK95837.1"/>
    </source>
</evidence>
<feature type="domain" description="PpiC" evidence="7">
    <location>
        <begin position="177"/>
        <end position="276"/>
    </location>
</feature>
<dbReference type="EMBL" id="DSTK01000005">
    <property type="protein sequence ID" value="HFK95837.1"/>
    <property type="molecule type" value="Genomic_DNA"/>
</dbReference>
<gene>
    <name evidence="8" type="ORF">ENS06_00765</name>
</gene>
<evidence type="ECO:0000256" key="2">
    <source>
        <dbReference type="ARBA" id="ARBA00022764"/>
    </source>
</evidence>
<dbReference type="Pfam" id="PF00639">
    <property type="entry name" value="Rotamase"/>
    <property type="match status" value="1"/>
</dbReference>
<evidence type="ECO:0000259" key="7">
    <source>
        <dbReference type="PROSITE" id="PS50198"/>
    </source>
</evidence>
<dbReference type="InterPro" id="IPR000297">
    <property type="entry name" value="PPIase_PpiC"/>
</dbReference>
<dbReference type="Gene3D" id="3.10.50.40">
    <property type="match status" value="1"/>
</dbReference>
<dbReference type="PROSITE" id="PS50198">
    <property type="entry name" value="PPIC_PPIASE_2"/>
    <property type="match status" value="1"/>
</dbReference>
<dbReference type="InterPro" id="IPR050280">
    <property type="entry name" value="OMP_Chaperone_SurA"/>
</dbReference>
<dbReference type="InterPro" id="IPR027304">
    <property type="entry name" value="Trigger_fact/SurA_dom_sf"/>
</dbReference>
<dbReference type="PANTHER" id="PTHR47637">
    <property type="entry name" value="CHAPERONE SURA"/>
    <property type="match status" value="1"/>
</dbReference>
<dbReference type="InterPro" id="IPR015391">
    <property type="entry name" value="SurA_N"/>
</dbReference>
<evidence type="ECO:0000256" key="1">
    <source>
        <dbReference type="ARBA" id="ARBA00022729"/>
    </source>
</evidence>
<dbReference type="PANTHER" id="PTHR47637:SF1">
    <property type="entry name" value="CHAPERONE SURA"/>
    <property type="match status" value="1"/>
</dbReference>
<dbReference type="SUPFAM" id="SSF54534">
    <property type="entry name" value="FKBP-like"/>
    <property type="match status" value="1"/>
</dbReference>
<name>A0A831ZVS2_9BACT</name>
<accession>A0A831ZVS2</accession>
<dbReference type="Gene3D" id="1.10.4030.10">
    <property type="entry name" value="Porin chaperone SurA, peptide-binding domain"/>
    <property type="match status" value="1"/>
</dbReference>
<proteinExistence type="predicted"/>
<keyword evidence="4" id="KW-0143">Chaperone</keyword>
<evidence type="ECO:0000256" key="6">
    <source>
        <dbReference type="PROSITE-ProRule" id="PRU00278"/>
    </source>
</evidence>
<protein>
    <recommendedName>
        <fullName evidence="7">PpiC domain-containing protein</fullName>
    </recommendedName>
</protein>
<reference evidence="8" key="1">
    <citation type="journal article" date="2020" name="mSystems">
        <title>Genome- and Community-Level Interaction Insights into Carbon Utilization and Element Cycling Functions of Hydrothermarchaeota in Hydrothermal Sediment.</title>
        <authorList>
            <person name="Zhou Z."/>
            <person name="Liu Y."/>
            <person name="Xu W."/>
            <person name="Pan J."/>
            <person name="Luo Z.H."/>
            <person name="Li M."/>
        </authorList>
    </citation>
    <scope>NUCLEOTIDE SEQUENCE [LARGE SCALE GENOMIC DNA]</scope>
    <source>
        <strain evidence="8">SpSt-456</strain>
    </source>
</reference>
<evidence type="ECO:0000256" key="5">
    <source>
        <dbReference type="ARBA" id="ARBA00023235"/>
    </source>
</evidence>
<evidence type="ECO:0000256" key="3">
    <source>
        <dbReference type="ARBA" id="ARBA00023110"/>
    </source>
</evidence>
<organism evidence="8">
    <name type="scientific">Desulfacinum infernum</name>
    <dbReference type="NCBI Taxonomy" id="35837"/>
    <lineage>
        <taxon>Bacteria</taxon>
        <taxon>Pseudomonadati</taxon>
        <taxon>Thermodesulfobacteriota</taxon>
        <taxon>Syntrophobacteria</taxon>
        <taxon>Syntrophobacterales</taxon>
        <taxon>Syntrophobacteraceae</taxon>
        <taxon>Desulfacinum</taxon>
    </lineage>
</organism>
<keyword evidence="2" id="KW-0574">Periplasm</keyword>
<dbReference type="SUPFAM" id="SSF109998">
    <property type="entry name" value="Triger factor/SurA peptide-binding domain-like"/>
    <property type="match status" value="1"/>
</dbReference>
<dbReference type="AlphaFoldDB" id="A0A831ZVS2"/>
<keyword evidence="5 6" id="KW-0413">Isomerase</keyword>
<keyword evidence="3 6" id="KW-0697">Rotamase</keyword>
<dbReference type="GO" id="GO:0003755">
    <property type="term" value="F:peptidyl-prolyl cis-trans isomerase activity"/>
    <property type="evidence" value="ECO:0007669"/>
    <property type="project" value="UniProtKB-KW"/>
</dbReference>
<dbReference type="InterPro" id="IPR046357">
    <property type="entry name" value="PPIase_dom_sf"/>
</dbReference>
<evidence type="ECO:0000256" key="4">
    <source>
        <dbReference type="ARBA" id="ARBA00023186"/>
    </source>
</evidence>
<sequence length="330" mass="36961">MRQSFLGAMALGVWLMGFPLALSRPVQAKPVDWIVAVVNDDVILNSELQKRVEGVVKAAEQLRDAPPLGSADTLRKEVLRQMIREKLTAQEVARLKISVSESEVEEALTSLQKSNNVSRQQLEAMLKQEGRSLDQFKKMIRQDLERARLIERVLKSKTVITDDQVQAALSRQVRSPDEERHLAVIFLSAPSSPEARQTVRLKAQEILNRIRKGENFADLARAYSQGPGAQDGGDIGTIKAKDLAPGLEQATRDLQPGQVSEVLESANGFYVVKLLNVKRPNPGAVDERVKEKVRRELFQMEVNKKYDQWIRDLEAKSFIQIHLDPPASGS</sequence>
<dbReference type="Pfam" id="PF09312">
    <property type="entry name" value="SurA_N"/>
    <property type="match status" value="1"/>
</dbReference>
<comment type="caution">
    <text evidence="8">The sequence shown here is derived from an EMBL/GenBank/DDBJ whole genome shotgun (WGS) entry which is preliminary data.</text>
</comment>